<sequence length="61" mass="6454">MNLTGPGLTYIFLVIPTLFALAVVGQGFAKISRREPDGKVALGFGIICLGLVAAAYVLFIR</sequence>
<name>A0A1F6AH12_9BACT</name>
<keyword evidence="1" id="KW-1133">Transmembrane helix</keyword>
<dbReference type="STRING" id="1798392.A3A79_02345"/>
<organism evidence="2 3">
    <name type="scientific">Candidatus Gottesmanbacteria bacterium RIFCSPLOWO2_01_FULL_43_11b</name>
    <dbReference type="NCBI Taxonomy" id="1798392"/>
    <lineage>
        <taxon>Bacteria</taxon>
        <taxon>Candidatus Gottesmaniibacteriota</taxon>
    </lineage>
</organism>
<evidence type="ECO:0000313" key="2">
    <source>
        <dbReference type="EMBL" id="OGG24014.1"/>
    </source>
</evidence>
<keyword evidence="1" id="KW-0812">Transmembrane</keyword>
<keyword evidence="1" id="KW-0472">Membrane</keyword>
<feature type="transmembrane region" description="Helical" evidence="1">
    <location>
        <begin position="7"/>
        <end position="28"/>
    </location>
</feature>
<accession>A0A1F6AH12</accession>
<dbReference type="Proteomes" id="UP000178759">
    <property type="component" value="Unassembled WGS sequence"/>
</dbReference>
<proteinExistence type="predicted"/>
<dbReference type="AlphaFoldDB" id="A0A1F6AH12"/>
<gene>
    <name evidence="2" type="ORF">A3A79_02345</name>
</gene>
<dbReference type="EMBL" id="MFJV01000001">
    <property type="protein sequence ID" value="OGG24014.1"/>
    <property type="molecule type" value="Genomic_DNA"/>
</dbReference>
<feature type="transmembrane region" description="Helical" evidence="1">
    <location>
        <begin position="40"/>
        <end position="59"/>
    </location>
</feature>
<comment type="caution">
    <text evidence="2">The sequence shown here is derived from an EMBL/GenBank/DDBJ whole genome shotgun (WGS) entry which is preliminary data.</text>
</comment>
<evidence type="ECO:0000313" key="3">
    <source>
        <dbReference type="Proteomes" id="UP000178759"/>
    </source>
</evidence>
<protein>
    <submittedName>
        <fullName evidence="2">Uncharacterized protein</fullName>
    </submittedName>
</protein>
<evidence type="ECO:0000256" key="1">
    <source>
        <dbReference type="SAM" id="Phobius"/>
    </source>
</evidence>
<reference evidence="2 3" key="1">
    <citation type="journal article" date="2016" name="Nat. Commun.">
        <title>Thousands of microbial genomes shed light on interconnected biogeochemical processes in an aquifer system.</title>
        <authorList>
            <person name="Anantharaman K."/>
            <person name="Brown C.T."/>
            <person name="Hug L.A."/>
            <person name="Sharon I."/>
            <person name="Castelle C.J."/>
            <person name="Probst A.J."/>
            <person name="Thomas B.C."/>
            <person name="Singh A."/>
            <person name="Wilkins M.J."/>
            <person name="Karaoz U."/>
            <person name="Brodie E.L."/>
            <person name="Williams K.H."/>
            <person name="Hubbard S.S."/>
            <person name="Banfield J.F."/>
        </authorList>
    </citation>
    <scope>NUCLEOTIDE SEQUENCE [LARGE SCALE GENOMIC DNA]</scope>
</reference>